<gene>
    <name evidence="1" type="ORF">AWC19_27500</name>
</gene>
<dbReference type="EMBL" id="LQPJ01000064">
    <property type="protein sequence ID" value="ORW28184.1"/>
    <property type="molecule type" value="Genomic_DNA"/>
</dbReference>
<dbReference type="OrthoDB" id="4750090at2"/>
<accession>A0A1X1ZVJ8</accession>
<dbReference type="AlphaFoldDB" id="A0A1X1ZVJ8"/>
<organism evidence="1 2">
    <name type="scientific">Mycobacterium palustre</name>
    <dbReference type="NCBI Taxonomy" id="153971"/>
    <lineage>
        <taxon>Bacteria</taxon>
        <taxon>Bacillati</taxon>
        <taxon>Actinomycetota</taxon>
        <taxon>Actinomycetes</taxon>
        <taxon>Mycobacteriales</taxon>
        <taxon>Mycobacteriaceae</taxon>
        <taxon>Mycobacterium</taxon>
        <taxon>Mycobacterium simiae complex</taxon>
    </lineage>
</organism>
<keyword evidence="2" id="KW-1185">Reference proteome</keyword>
<evidence type="ECO:0000313" key="1">
    <source>
        <dbReference type="EMBL" id="ORW28184.1"/>
    </source>
</evidence>
<dbReference type="RefSeq" id="WP_085077026.1">
    <property type="nucleotide sequence ID" value="NZ_JACKRZ010000273.1"/>
</dbReference>
<proteinExistence type="predicted"/>
<sequence>MARQVNKAASGLRKLLIADRQRGLKRWATSEPDGWLEDLGARVPVVVSSAQLMCALMHAGLPHKDYVFGGRYFKSTFILDEHDQLADLDRELEAFMDGR</sequence>
<protein>
    <submittedName>
        <fullName evidence="1">Uncharacterized protein</fullName>
    </submittedName>
</protein>
<name>A0A1X1ZVJ8_9MYCO</name>
<dbReference type="Proteomes" id="UP000193529">
    <property type="component" value="Unassembled WGS sequence"/>
</dbReference>
<dbReference type="STRING" id="153971.AWC19_27500"/>
<evidence type="ECO:0000313" key="2">
    <source>
        <dbReference type="Proteomes" id="UP000193529"/>
    </source>
</evidence>
<comment type="caution">
    <text evidence="1">The sequence shown here is derived from an EMBL/GenBank/DDBJ whole genome shotgun (WGS) entry which is preliminary data.</text>
</comment>
<reference evidence="1 2" key="1">
    <citation type="submission" date="2016-01" db="EMBL/GenBank/DDBJ databases">
        <title>The new phylogeny of the genus Mycobacterium.</title>
        <authorList>
            <person name="Tarcisio F."/>
            <person name="Conor M."/>
            <person name="Antonella G."/>
            <person name="Elisabetta G."/>
            <person name="Giulia F.S."/>
            <person name="Sara T."/>
            <person name="Anna F."/>
            <person name="Clotilde B."/>
            <person name="Roberto B."/>
            <person name="Veronica D.S."/>
            <person name="Fabio R."/>
            <person name="Monica P."/>
            <person name="Olivier J."/>
            <person name="Enrico T."/>
            <person name="Nicola S."/>
        </authorList>
    </citation>
    <scope>NUCLEOTIDE SEQUENCE [LARGE SCALE GENOMIC DNA]</scope>
    <source>
        <strain evidence="1 2">DSM 44572</strain>
    </source>
</reference>